<feature type="domain" description="TonB-dependent receptor-like beta-barrel" evidence="5">
    <location>
        <begin position="427"/>
        <end position="558"/>
    </location>
</feature>
<dbReference type="EMBL" id="NBWU01000003">
    <property type="protein sequence ID" value="PCE64421.1"/>
    <property type="molecule type" value="Genomic_DNA"/>
</dbReference>
<gene>
    <name evidence="6" type="ORF">B7P33_09025</name>
</gene>
<evidence type="ECO:0000256" key="2">
    <source>
        <dbReference type="ARBA" id="ARBA00023136"/>
    </source>
</evidence>
<organism evidence="6 7">
    <name type="scientific">Sediminicola luteus</name>
    <dbReference type="NCBI Taxonomy" id="319238"/>
    <lineage>
        <taxon>Bacteria</taxon>
        <taxon>Pseudomonadati</taxon>
        <taxon>Bacteroidota</taxon>
        <taxon>Flavobacteriia</taxon>
        <taxon>Flavobacteriales</taxon>
        <taxon>Flavobacteriaceae</taxon>
        <taxon>Sediminicola</taxon>
    </lineage>
</organism>
<evidence type="ECO:0000256" key="3">
    <source>
        <dbReference type="ARBA" id="ARBA00023237"/>
    </source>
</evidence>
<dbReference type="InterPro" id="IPR036942">
    <property type="entry name" value="Beta-barrel_TonB_sf"/>
</dbReference>
<evidence type="ECO:0000256" key="1">
    <source>
        <dbReference type="ARBA" id="ARBA00004442"/>
    </source>
</evidence>
<keyword evidence="3" id="KW-0998">Cell outer membrane</keyword>
<dbReference type="Proteomes" id="UP000219559">
    <property type="component" value="Unassembled WGS sequence"/>
</dbReference>
<accession>A0A2A4G7L3</accession>
<dbReference type="AlphaFoldDB" id="A0A2A4G7L3"/>
<comment type="subcellular location">
    <subcellularLocation>
        <location evidence="1">Cell outer membrane</location>
    </subcellularLocation>
</comment>
<dbReference type="Pfam" id="PF00593">
    <property type="entry name" value="TonB_dep_Rec_b-barrel"/>
    <property type="match status" value="1"/>
</dbReference>
<dbReference type="InterPro" id="IPR000531">
    <property type="entry name" value="Beta-barrel_TonB"/>
</dbReference>
<sequence length="587" mass="65164">MERKMNYKPFAIFLGICFSIFSAQAQEDDPIGTQTVNVVKAYSPTVGDAVKIKSTPQVGDSVTLQKKPVQYSIFSVPVASTFTPAKGKASGVKKRRPEKQYDSYASVGLGNYNNALVDFYTSAAIDRDSRLDVGLNHHSSRGAVDGVVLDNDFYNTSLNAAYARQDRYMGWGIEGGFTHKIYHWYGVLDDTFPEGTLDGVSGKQSYYNAQLGGNLKWDDAVIKEGKVLLRRFWDGSESGENRAMIAPVFELPIADELFTIEVKADYVGGQMGANSLNASENLGTVDYHAMQFGVSPGITILRDELTLNLGAKLLYGDDSFGESGGFYIYPDITASFRISGDNVIAYGGLQGDLEQNSYFDYVNENPYVSPTLTMSPTDRQYLGYAGLKGQLLPNLSYDVRGSYSAENRKPLFLLNPTNAFRQPAEEYTFGNSFQVFYDDVRTFGVRGALSLDVARDFTLGAQVDYNTYDTETDNPAWNLPEIQAKVWFDYQMGEQWFFGGQLFYVGERDDLEAVVVESGNPAEFPANIITLDAYLDANLHAGYRFNNQLSIFVKGSNLAGDYQKWARFPTQGLQVLAGATYKFDMFQ</sequence>
<evidence type="ECO:0000259" key="5">
    <source>
        <dbReference type="Pfam" id="PF00593"/>
    </source>
</evidence>
<keyword evidence="2" id="KW-0472">Membrane</keyword>
<protein>
    <submittedName>
        <fullName evidence="6">TonB-dependent receptor</fullName>
    </submittedName>
</protein>
<feature type="chain" id="PRO_5013127949" evidence="4">
    <location>
        <begin position="26"/>
        <end position="587"/>
    </location>
</feature>
<evidence type="ECO:0000313" key="6">
    <source>
        <dbReference type="EMBL" id="PCE64421.1"/>
    </source>
</evidence>
<comment type="caution">
    <text evidence="6">The sequence shown here is derived from an EMBL/GenBank/DDBJ whole genome shotgun (WGS) entry which is preliminary data.</text>
</comment>
<keyword evidence="6" id="KW-0675">Receptor</keyword>
<proteinExistence type="predicted"/>
<feature type="signal peptide" evidence="4">
    <location>
        <begin position="1"/>
        <end position="25"/>
    </location>
</feature>
<dbReference type="Gene3D" id="2.40.170.20">
    <property type="entry name" value="TonB-dependent receptor, beta-barrel domain"/>
    <property type="match status" value="1"/>
</dbReference>
<dbReference type="GO" id="GO:0009279">
    <property type="term" value="C:cell outer membrane"/>
    <property type="evidence" value="ECO:0007669"/>
    <property type="project" value="UniProtKB-SubCell"/>
</dbReference>
<keyword evidence="4" id="KW-0732">Signal</keyword>
<evidence type="ECO:0000313" key="7">
    <source>
        <dbReference type="Proteomes" id="UP000219559"/>
    </source>
</evidence>
<evidence type="ECO:0000256" key="4">
    <source>
        <dbReference type="SAM" id="SignalP"/>
    </source>
</evidence>
<keyword evidence="7" id="KW-1185">Reference proteome</keyword>
<name>A0A2A4G7L3_9FLAO</name>
<reference evidence="6 7" key="1">
    <citation type="submission" date="2017-04" db="EMBL/GenBank/DDBJ databases">
        <title>A new member of the family Flavobacteriaceae isolated from ascidians.</title>
        <authorList>
            <person name="Chen L."/>
        </authorList>
    </citation>
    <scope>NUCLEOTIDE SEQUENCE [LARGE SCALE GENOMIC DNA]</scope>
    <source>
        <strain evidence="6 7">HQA918</strain>
    </source>
</reference>
<dbReference type="SUPFAM" id="SSF56935">
    <property type="entry name" value="Porins"/>
    <property type="match status" value="1"/>
</dbReference>